<protein>
    <submittedName>
        <fullName evidence="2">Uncharacterized protein</fullName>
    </submittedName>
</protein>
<reference evidence="2 3" key="1">
    <citation type="journal article" date="2024" name="Commun. Biol.">
        <title>Comparative genomic analysis of thermophilic fungi reveals convergent evolutionary adaptations and gene losses.</title>
        <authorList>
            <person name="Steindorff A.S."/>
            <person name="Aguilar-Pontes M.V."/>
            <person name="Robinson A.J."/>
            <person name="Andreopoulos B."/>
            <person name="LaButti K."/>
            <person name="Kuo A."/>
            <person name="Mondo S."/>
            <person name="Riley R."/>
            <person name="Otillar R."/>
            <person name="Haridas S."/>
            <person name="Lipzen A."/>
            <person name="Grimwood J."/>
            <person name="Schmutz J."/>
            <person name="Clum A."/>
            <person name="Reid I.D."/>
            <person name="Moisan M.C."/>
            <person name="Butler G."/>
            <person name="Nguyen T.T.M."/>
            <person name="Dewar K."/>
            <person name="Conant G."/>
            <person name="Drula E."/>
            <person name="Henrissat B."/>
            <person name="Hansel C."/>
            <person name="Singer S."/>
            <person name="Hutchinson M.I."/>
            <person name="de Vries R.P."/>
            <person name="Natvig D.O."/>
            <person name="Powell A.J."/>
            <person name="Tsang A."/>
            <person name="Grigoriev I.V."/>
        </authorList>
    </citation>
    <scope>NUCLEOTIDE SEQUENCE [LARGE SCALE GENOMIC DNA]</scope>
    <source>
        <strain evidence="2 3">ATCC 24622</strain>
    </source>
</reference>
<comment type="caution">
    <text evidence="2">The sequence shown here is derived from an EMBL/GenBank/DDBJ whole genome shotgun (WGS) entry which is preliminary data.</text>
</comment>
<feature type="compositionally biased region" description="Basic and acidic residues" evidence="1">
    <location>
        <begin position="7"/>
        <end position="18"/>
    </location>
</feature>
<accession>A0ABR3VSS3</accession>
<gene>
    <name evidence="2" type="ORF">VTK73DRAFT_1994</name>
</gene>
<evidence type="ECO:0000313" key="2">
    <source>
        <dbReference type="EMBL" id="KAL1844704.1"/>
    </source>
</evidence>
<organism evidence="2 3">
    <name type="scientific">Phialemonium thermophilum</name>
    <dbReference type="NCBI Taxonomy" id="223376"/>
    <lineage>
        <taxon>Eukaryota</taxon>
        <taxon>Fungi</taxon>
        <taxon>Dikarya</taxon>
        <taxon>Ascomycota</taxon>
        <taxon>Pezizomycotina</taxon>
        <taxon>Sordariomycetes</taxon>
        <taxon>Sordariomycetidae</taxon>
        <taxon>Cephalothecales</taxon>
        <taxon>Cephalothecaceae</taxon>
        <taxon>Phialemonium</taxon>
    </lineage>
</organism>
<dbReference type="Proteomes" id="UP001586593">
    <property type="component" value="Unassembled WGS sequence"/>
</dbReference>
<proteinExistence type="predicted"/>
<evidence type="ECO:0000256" key="1">
    <source>
        <dbReference type="SAM" id="MobiDB-lite"/>
    </source>
</evidence>
<feature type="compositionally biased region" description="Gly residues" evidence="1">
    <location>
        <begin position="23"/>
        <end position="33"/>
    </location>
</feature>
<feature type="region of interest" description="Disordered" evidence="1">
    <location>
        <begin position="92"/>
        <end position="207"/>
    </location>
</feature>
<feature type="region of interest" description="Disordered" evidence="1">
    <location>
        <begin position="1"/>
        <end position="54"/>
    </location>
</feature>
<feature type="compositionally biased region" description="Basic and acidic residues" evidence="1">
    <location>
        <begin position="34"/>
        <end position="54"/>
    </location>
</feature>
<keyword evidence="3" id="KW-1185">Reference proteome</keyword>
<evidence type="ECO:0000313" key="3">
    <source>
        <dbReference type="Proteomes" id="UP001586593"/>
    </source>
</evidence>
<sequence>MVVLGELESRTRRREAVGRQRGARGGPGSGGSTRGDDLKSREPGMRERRFRSLEDRHGLYMRRWSCEGPRRERVPTSRHPPPRCKTIVENRSFRMPRRRSRQRAGERSSQAMAKGPKPKSVDATLESLHATWARGPCARTAPARRRRLASRLGNLTQIPEPLGPPRCSNRPGPHESGVQTDHAEPTAPRQMAAGSPPNPFPPVSAGM</sequence>
<feature type="compositionally biased region" description="Pro residues" evidence="1">
    <location>
        <begin position="196"/>
        <end position="207"/>
    </location>
</feature>
<dbReference type="EMBL" id="JAZHXJ010001521">
    <property type="protein sequence ID" value="KAL1844704.1"/>
    <property type="molecule type" value="Genomic_DNA"/>
</dbReference>
<name>A0ABR3VSS3_9PEZI</name>